<reference evidence="3 4" key="1">
    <citation type="journal article" date="2016" name="Genome Biol. Evol.">
        <title>Divergent and convergent evolution of fungal pathogenicity.</title>
        <authorList>
            <person name="Shang Y."/>
            <person name="Xiao G."/>
            <person name="Zheng P."/>
            <person name="Cen K."/>
            <person name="Zhan S."/>
            <person name="Wang C."/>
        </authorList>
    </citation>
    <scope>NUCLEOTIDE SEQUENCE [LARGE SCALE GENOMIC DNA]</scope>
    <source>
        <strain evidence="3 4">RCEF 1005</strain>
    </source>
</reference>
<organism evidence="3 4">
    <name type="scientific">Akanthomyces lecanii RCEF 1005</name>
    <dbReference type="NCBI Taxonomy" id="1081108"/>
    <lineage>
        <taxon>Eukaryota</taxon>
        <taxon>Fungi</taxon>
        <taxon>Dikarya</taxon>
        <taxon>Ascomycota</taxon>
        <taxon>Pezizomycotina</taxon>
        <taxon>Sordariomycetes</taxon>
        <taxon>Hypocreomycetidae</taxon>
        <taxon>Hypocreales</taxon>
        <taxon>Cordycipitaceae</taxon>
        <taxon>Akanthomyces</taxon>
        <taxon>Cordyceps confragosa</taxon>
    </lineage>
</organism>
<feature type="compositionally biased region" description="Acidic residues" evidence="2">
    <location>
        <begin position="766"/>
        <end position="785"/>
    </location>
</feature>
<evidence type="ECO:0000313" key="3">
    <source>
        <dbReference type="EMBL" id="OAA78501.1"/>
    </source>
</evidence>
<dbReference type="Proteomes" id="UP000076881">
    <property type="component" value="Unassembled WGS sequence"/>
</dbReference>
<evidence type="ECO:0000313" key="4">
    <source>
        <dbReference type="Proteomes" id="UP000076881"/>
    </source>
</evidence>
<feature type="region of interest" description="Disordered" evidence="2">
    <location>
        <begin position="541"/>
        <end position="582"/>
    </location>
</feature>
<evidence type="ECO:0000256" key="2">
    <source>
        <dbReference type="SAM" id="MobiDB-lite"/>
    </source>
</evidence>
<keyword evidence="4" id="KW-1185">Reference proteome</keyword>
<gene>
    <name evidence="3" type="ORF">LEL_05324</name>
</gene>
<protein>
    <submittedName>
        <fullName evidence="3">Uncharacterized protein</fullName>
    </submittedName>
</protein>
<dbReference type="AlphaFoldDB" id="A0A168HZ54"/>
<keyword evidence="1" id="KW-0175">Coiled coil</keyword>
<accession>A0A168HZ54</accession>
<feature type="region of interest" description="Disordered" evidence="2">
    <location>
        <begin position="766"/>
        <end position="786"/>
    </location>
</feature>
<proteinExistence type="predicted"/>
<name>A0A168HZ54_CORDF</name>
<sequence length="1023" mass="113094">MPIRISLTVDHPEAASVITAAASTVTGVTDYESQALPPEANPAGRPAKVDNDIKYLKKFEDLTLCDILDELGPLIGSAYDDYEQKIYKTINQFCDLRFLDFIEVFKHPKEPSVLQSYHKLDDCDYQLVRDVQVGEILEKFDAVGLEYRAASIDITKIPILAFLKQQPPAPSPADQPAKADEAINSNKKILETTISDFPKKVRSPNTSSRAQFDHKRGSLVKVGQFDSLDLLDLLELLEESGIFESVKSLGEDGRAFFASLKVDELVRMLEESARQDREASKAFEEFVKRLTFVGFVDQQHDAVLKNPHTRVNDICCERTEKPNPPPMSSLADLPPAGRDHYSDCERIEDFTVPDFVHHLNKLVKYHGRDSLSNRVEDNREIFDRLLTPFGELIFGQGRTFGHVYFVDFLSFAGVSRLSSSVQKLDPRAVRLLFRPKVCDLFEQLGVALWADVDAFVKIAVLDFLGPHDAQGSDQASSLTVLTKLSVNEDSKRLGDVASGVASSSGEKCVGHRRYALRPVCDPESPFKTLFDEEEADARAARQGAVDSAVGSERISNVARVASSEDGNDDDENNGEKKGRPIVTSWTEPAVLAGLLPPGGTLKAKDITDENDDGAVSLQETASDSGGKLIESVMRMAGIYEDEDRDAIVHPCDQMTAPHGAMSADCASKKDGSADGMESYSFDWEVRFPFLNLAAITDANDRKWFANLMRKAILSNDKRSNGGEWGSPHSKDSIPFHIFSQVITDANDQERFARLIRMALLDADAEVSDDDEVSDDGEVSDDDEDHDSQFRAVWDKQHKWLRELVAQQLAAHESDHLLEQQRAACLELEGSDDDDGHADARAQAAWDRLQGVSLELKGAGGGEHGLRVHLRVADAERAWLREVSTRLGASHRRKCELQRQLATAGGTIVALHRTANKLRAFSSSSPAAAGGDALLQMELDGLQTELDAARTDVLTLQSQTMRAEGTWSGLLDLLYARERELDDAKAELEGLRRALESLRRAHVQLVEARQAAEREAAEDDGMHD</sequence>
<comment type="caution">
    <text evidence="3">The sequence shown here is derived from an EMBL/GenBank/DDBJ whole genome shotgun (WGS) entry which is preliminary data.</text>
</comment>
<evidence type="ECO:0000256" key="1">
    <source>
        <dbReference type="SAM" id="Coils"/>
    </source>
</evidence>
<feature type="coiled-coil region" evidence="1">
    <location>
        <begin position="938"/>
        <end position="1014"/>
    </location>
</feature>
<dbReference type="EMBL" id="AZHF01000003">
    <property type="protein sequence ID" value="OAA78501.1"/>
    <property type="molecule type" value="Genomic_DNA"/>
</dbReference>